<keyword evidence="4" id="KW-1185">Reference proteome</keyword>
<dbReference type="Proteomes" id="UP001172102">
    <property type="component" value="Unassembled WGS sequence"/>
</dbReference>
<evidence type="ECO:0000256" key="1">
    <source>
        <dbReference type="SAM" id="Coils"/>
    </source>
</evidence>
<keyword evidence="2" id="KW-0812">Transmembrane</keyword>
<protein>
    <submittedName>
        <fullName evidence="3">Uncharacterized protein</fullName>
    </submittedName>
</protein>
<evidence type="ECO:0000313" key="3">
    <source>
        <dbReference type="EMBL" id="KAK0732277.1"/>
    </source>
</evidence>
<evidence type="ECO:0000256" key="2">
    <source>
        <dbReference type="SAM" id="Phobius"/>
    </source>
</evidence>
<dbReference type="AlphaFoldDB" id="A0AA40EBL6"/>
<comment type="caution">
    <text evidence="3">The sequence shown here is derived from an EMBL/GenBank/DDBJ whole genome shotgun (WGS) entry which is preliminary data.</text>
</comment>
<keyword evidence="2" id="KW-1133">Transmembrane helix</keyword>
<name>A0AA40EBL6_9PEZI</name>
<keyword evidence="2" id="KW-0472">Membrane</keyword>
<keyword evidence="1" id="KW-0175">Coiled coil</keyword>
<evidence type="ECO:0000313" key="4">
    <source>
        <dbReference type="Proteomes" id="UP001172102"/>
    </source>
</evidence>
<feature type="coiled-coil region" evidence="1">
    <location>
        <begin position="113"/>
        <end position="151"/>
    </location>
</feature>
<sequence>MEARRQIHYHFPPHQPIIIVDTRQRPSIAGRIAEGIANYVMPHEMVVARGEVTDRVSQEEKENRLPPLISLGDPSSQAVAIQTPDVAVHIRDTVTAQRAIGQLGLGALIETAAKAANARATETKARATEAKARATEAKARATEAKARAARNIVLPVLATVAIAFIWLTGGRLVAFAAFKRH</sequence>
<organism evidence="3 4">
    <name type="scientific">Lasiosphaeris hirsuta</name>
    <dbReference type="NCBI Taxonomy" id="260670"/>
    <lineage>
        <taxon>Eukaryota</taxon>
        <taxon>Fungi</taxon>
        <taxon>Dikarya</taxon>
        <taxon>Ascomycota</taxon>
        <taxon>Pezizomycotina</taxon>
        <taxon>Sordariomycetes</taxon>
        <taxon>Sordariomycetidae</taxon>
        <taxon>Sordariales</taxon>
        <taxon>Lasiosphaeriaceae</taxon>
        <taxon>Lasiosphaeris</taxon>
    </lineage>
</organism>
<reference evidence="3" key="1">
    <citation type="submission" date="2023-06" db="EMBL/GenBank/DDBJ databases">
        <title>Genome-scale phylogeny and comparative genomics of the fungal order Sordariales.</title>
        <authorList>
            <consortium name="Lawrence Berkeley National Laboratory"/>
            <person name="Hensen N."/>
            <person name="Bonometti L."/>
            <person name="Westerberg I."/>
            <person name="Brannstrom I.O."/>
            <person name="Guillou S."/>
            <person name="Cros-Aarteil S."/>
            <person name="Calhoun S."/>
            <person name="Haridas S."/>
            <person name="Kuo A."/>
            <person name="Mondo S."/>
            <person name="Pangilinan J."/>
            <person name="Riley R."/>
            <person name="Labutti K."/>
            <person name="Andreopoulos B."/>
            <person name="Lipzen A."/>
            <person name="Chen C."/>
            <person name="Yanf M."/>
            <person name="Daum C."/>
            <person name="Ng V."/>
            <person name="Clum A."/>
            <person name="Steindorff A."/>
            <person name="Ohm R."/>
            <person name="Martin F."/>
            <person name="Silar P."/>
            <person name="Natvig D."/>
            <person name="Lalanne C."/>
            <person name="Gautier V."/>
            <person name="Ament-Velasquez S.L."/>
            <person name="Kruys A."/>
            <person name="Hutchinson M.I."/>
            <person name="Powell A.J."/>
            <person name="Barry K."/>
            <person name="Miller A.N."/>
            <person name="Grigoriev I.V."/>
            <person name="Debuchy R."/>
            <person name="Gladieux P."/>
            <person name="Thoren M.H."/>
            <person name="Johannesson H."/>
        </authorList>
    </citation>
    <scope>NUCLEOTIDE SEQUENCE</scope>
    <source>
        <strain evidence="3">SMH4607-1</strain>
    </source>
</reference>
<dbReference type="EMBL" id="JAUKUA010000001">
    <property type="protein sequence ID" value="KAK0732277.1"/>
    <property type="molecule type" value="Genomic_DNA"/>
</dbReference>
<feature type="transmembrane region" description="Helical" evidence="2">
    <location>
        <begin position="152"/>
        <end position="178"/>
    </location>
</feature>
<accession>A0AA40EBL6</accession>
<proteinExistence type="predicted"/>
<gene>
    <name evidence="3" type="ORF">B0H67DRAFT_679729</name>
</gene>